<comment type="function">
    <text evidence="1">Probable oxidoreductase that may play a role as regulator of mitochondrial function.</text>
</comment>
<evidence type="ECO:0000256" key="1">
    <source>
        <dbReference type="ARBA" id="ARBA00037217"/>
    </source>
</evidence>
<gene>
    <name evidence="5" type="ORF">GCM10009843_17120</name>
</gene>
<dbReference type="RefSeq" id="WP_344303272.1">
    <property type="nucleotide sequence ID" value="NZ_BAAAQQ010000008.1"/>
</dbReference>
<evidence type="ECO:0000313" key="6">
    <source>
        <dbReference type="Proteomes" id="UP001500575"/>
    </source>
</evidence>
<dbReference type="SUPFAM" id="SSF51905">
    <property type="entry name" value="FAD/NAD(P)-binding domain"/>
    <property type="match status" value="1"/>
</dbReference>
<dbReference type="EMBL" id="BAAAQQ010000008">
    <property type="protein sequence ID" value="GAA2122216.1"/>
    <property type="molecule type" value="Genomic_DNA"/>
</dbReference>
<feature type="domain" description="Amine oxidase" evidence="4">
    <location>
        <begin position="35"/>
        <end position="535"/>
    </location>
</feature>
<dbReference type="InterPro" id="IPR036188">
    <property type="entry name" value="FAD/NAD-bd_sf"/>
</dbReference>
<dbReference type="Proteomes" id="UP001500575">
    <property type="component" value="Unassembled WGS sequence"/>
</dbReference>
<dbReference type="Gene3D" id="3.50.50.60">
    <property type="entry name" value="FAD/NAD(P)-binding domain"/>
    <property type="match status" value="2"/>
</dbReference>
<accession>A0ABP5JUN9</accession>
<sequence length="552" mass="60361">MSTYEHTAHAAVPSPVNGRSGTSYDAIVVGGGHNGLTNAAYLAKAGLSVLVLEQRHLVGGAAITEELKPGYWFTTFSYALSLLRPEIIHELNLVEHGFMPLMMPGDFHPTGDGDYLLFGDDHEQNLQEIRRHSKHDADAYNRYSYDLDRVIQTVRPLFDNPPPDIFGTDPEDQADVAWMLKQLGNADRKTLHDTVRMLTGSAADLLDDYFEHDAIKGYLASSSIIGTQIGPMSGGSGLVLLFHKMGEHDGHLGSWAFHKGGNGGFTQVLSRAAQAYGAEIELDAKVASVITRDGRAVGVALADGTELTAPIVVSALDARHTFLDLVDPRELPDDLVDNVKRTRYRGVSSKVNFALDGLPEFPGLPGSSAPFNGFLNIGPTLEYMERAYDAAKYGWYSDRPFIDGAMQSMLDPDMAPPGKHVLSCFVQYSPYDLRKDGKSVDWETEKENFGDKTQAVLEEHFPGFGKLVLQREIVTPADIERVTGLSEGNIFAGEFLAPQMYFFRPSPGWSQYATPIDGYYQCGSGTHPGGCVIGAPGKLASERILRDKARRS</sequence>
<evidence type="ECO:0000259" key="4">
    <source>
        <dbReference type="Pfam" id="PF01593"/>
    </source>
</evidence>
<protein>
    <recommendedName>
        <fullName evidence="3">Pyridine nucleotide-disulfide oxidoreductase domain-containing protein 2</fullName>
    </recommendedName>
</protein>
<comment type="caution">
    <text evidence="5">The sequence shown here is derived from an EMBL/GenBank/DDBJ whole genome shotgun (WGS) entry which is preliminary data.</text>
</comment>
<dbReference type="PANTHER" id="PTHR10668">
    <property type="entry name" value="PHYTOENE DEHYDROGENASE"/>
    <property type="match status" value="1"/>
</dbReference>
<proteinExistence type="predicted"/>
<dbReference type="Pfam" id="PF01593">
    <property type="entry name" value="Amino_oxidase"/>
    <property type="match status" value="1"/>
</dbReference>
<organism evidence="5 6">
    <name type="scientific">Nocardioides bigeumensis</name>
    <dbReference type="NCBI Taxonomy" id="433657"/>
    <lineage>
        <taxon>Bacteria</taxon>
        <taxon>Bacillati</taxon>
        <taxon>Actinomycetota</taxon>
        <taxon>Actinomycetes</taxon>
        <taxon>Propionibacteriales</taxon>
        <taxon>Nocardioidaceae</taxon>
        <taxon>Nocardioides</taxon>
    </lineage>
</organism>
<keyword evidence="6" id="KW-1185">Reference proteome</keyword>
<evidence type="ECO:0000256" key="3">
    <source>
        <dbReference type="ARBA" id="ARBA00040298"/>
    </source>
</evidence>
<comment type="subunit">
    <text evidence="2">Interacts with COX5B; this interaction may contribute to localize PYROXD2 to the inner face of the inner mitochondrial membrane.</text>
</comment>
<dbReference type="InterPro" id="IPR002937">
    <property type="entry name" value="Amino_oxidase"/>
</dbReference>
<name>A0ABP5JUN9_9ACTN</name>
<dbReference type="PANTHER" id="PTHR10668:SF103">
    <property type="entry name" value="PYRIDINE NUCLEOTIDE-DISULFIDE OXIDOREDUCTASE DOMAIN-CONTAINING PROTEIN 2"/>
    <property type="match status" value="1"/>
</dbReference>
<evidence type="ECO:0000313" key="5">
    <source>
        <dbReference type="EMBL" id="GAA2122216.1"/>
    </source>
</evidence>
<evidence type="ECO:0000256" key="2">
    <source>
        <dbReference type="ARBA" id="ARBA00038825"/>
    </source>
</evidence>
<reference evidence="6" key="1">
    <citation type="journal article" date="2019" name="Int. J. Syst. Evol. Microbiol.">
        <title>The Global Catalogue of Microorganisms (GCM) 10K type strain sequencing project: providing services to taxonomists for standard genome sequencing and annotation.</title>
        <authorList>
            <consortium name="The Broad Institute Genomics Platform"/>
            <consortium name="The Broad Institute Genome Sequencing Center for Infectious Disease"/>
            <person name="Wu L."/>
            <person name="Ma J."/>
        </authorList>
    </citation>
    <scope>NUCLEOTIDE SEQUENCE [LARGE SCALE GENOMIC DNA]</scope>
    <source>
        <strain evidence="6">JCM 16021</strain>
    </source>
</reference>